<organism evidence="1 2">
    <name type="scientific">Shewanella litorisediminis</name>
    <dbReference type="NCBI Taxonomy" id="1173586"/>
    <lineage>
        <taxon>Bacteria</taxon>
        <taxon>Pseudomonadati</taxon>
        <taxon>Pseudomonadota</taxon>
        <taxon>Gammaproteobacteria</taxon>
        <taxon>Alteromonadales</taxon>
        <taxon>Shewanellaceae</taxon>
        <taxon>Shewanella</taxon>
    </lineage>
</organism>
<evidence type="ECO:0000313" key="1">
    <source>
        <dbReference type="EMBL" id="QRH02479.1"/>
    </source>
</evidence>
<dbReference type="RefSeq" id="WP_203326088.1">
    <property type="nucleotide sequence ID" value="NZ_CP069213.1"/>
</dbReference>
<dbReference type="Proteomes" id="UP000596252">
    <property type="component" value="Chromosome"/>
</dbReference>
<proteinExistence type="predicted"/>
<keyword evidence="2" id="KW-1185">Reference proteome</keyword>
<accession>A0ABX7G5A5</accession>
<name>A0ABX7G5A5_9GAMM</name>
<reference evidence="1 2" key="1">
    <citation type="journal article" date="2012" name="Antonie Van Leeuwenhoek">
        <title>Shewanella litorisediminis sp. nov., a gammaproteobacterium isolated from a tidal flat sediment.</title>
        <authorList>
            <person name="Lee M.H."/>
            <person name="Yoon J.H."/>
        </authorList>
    </citation>
    <scope>NUCLEOTIDE SEQUENCE [LARGE SCALE GENOMIC DNA]</scope>
    <source>
        <strain evidence="1 2">SMK1-12</strain>
    </source>
</reference>
<protein>
    <submittedName>
        <fullName evidence="1">Uncharacterized protein</fullName>
    </submittedName>
</protein>
<gene>
    <name evidence="1" type="ORF">JQC75_03365</name>
</gene>
<evidence type="ECO:0000313" key="2">
    <source>
        <dbReference type="Proteomes" id="UP000596252"/>
    </source>
</evidence>
<dbReference type="EMBL" id="CP069213">
    <property type="protein sequence ID" value="QRH02479.1"/>
    <property type="molecule type" value="Genomic_DNA"/>
</dbReference>
<sequence length="51" mass="5729">MFRVGQPDLYVGGVSKETLFPDDLATGLRFDILGRYMAGEGLFLSPHQQRK</sequence>